<name>A0A830BMK7_9LAMI</name>
<accession>A0A830BMK7</accession>
<proteinExistence type="predicted"/>
<dbReference type="Proteomes" id="UP000653305">
    <property type="component" value="Unassembled WGS sequence"/>
</dbReference>
<reference evidence="2" key="1">
    <citation type="submission" date="2020-07" db="EMBL/GenBank/DDBJ databases">
        <title>Ethylene signaling mediates host invasion by parasitic plants.</title>
        <authorList>
            <person name="Yoshida S."/>
        </authorList>
    </citation>
    <scope>NUCLEOTIDE SEQUENCE</scope>
    <source>
        <strain evidence="2">Okayama</strain>
    </source>
</reference>
<feature type="domain" description="PPM-type phosphatase" evidence="1">
    <location>
        <begin position="119"/>
        <end position="162"/>
    </location>
</feature>
<evidence type="ECO:0000259" key="1">
    <source>
        <dbReference type="Pfam" id="PF00481"/>
    </source>
</evidence>
<dbReference type="AlphaFoldDB" id="A0A830BMK7"/>
<dbReference type="Gene3D" id="3.40.50.1000">
    <property type="entry name" value="HAD superfamily/HAD-like"/>
    <property type="match status" value="1"/>
</dbReference>
<dbReference type="EMBL" id="BMAC01000173">
    <property type="protein sequence ID" value="GFP88797.1"/>
    <property type="molecule type" value="Genomic_DNA"/>
</dbReference>
<organism evidence="2 3">
    <name type="scientific">Phtheirospermum japonicum</name>
    <dbReference type="NCBI Taxonomy" id="374723"/>
    <lineage>
        <taxon>Eukaryota</taxon>
        <taxon>Viridiplantae</taxon>
        <taxon>Streptophyta</taxon>
        <taxon>Embryophyta</taxon>
        <taxon>Tracheophyta</taxon>
        <taxon>Spermatophyta</taxon>
        <taxon>Magnoliopsida</taxon>
        <taxon>eudicotyledons</taxon>
        <taxon>Gunneridae</taxon>
        <taxon>Pentapetalae</taxon>
        <taxon>asterids</taxon>
        <taxon>lamiids</taxon>
        <taxon>Lamiales</taxon>
        <taxon>Orobanchaceae</taxon>
        <taxon>Orobanchaceae incertae sedis</taxon>
        <taxon>Phtheirospermum</taxon>
    </lineage>
</organism>
<gene>
    <name evidence="2" type="ORF">PHJA_001023400</name>
</gene>
<dbReference type="Pfam" id="PF00481">
    <property type="entry name" value="PP2C"/>
    <property type="match status" value="1"/>
</dbReference>
<dbReference type="PANTHER" id="PTHR47361:SF4">
    <property type="entry name" value="RING_U-BOX SUPERFAMILY PROTEIN"/>
    <property type="match status" value="1"/>
</dbReference>
<evidence type="ECO:0000313" key="3">
    <source>
        <dbReference type="Proteomes" id="UP000653305"/>
    </source>
</evidence>
<protein>
    <submittedName>
        <fullName evidence="2">Probable protein phosphatase 2c 25</fullName>
    </submittedName>
</protein>
<evidence type="ECO:0000313" key="2">
    <source>
        <dbReference type="EMBL" id="GFP88797.1"/>
    </source>
</evidence>
<dbReference type="InterPro" id="IPR023214">
    <property type="entry name" value="HAD_sf"/>
</dbReference>
<dbReference type="InterPro" id="IPR036457">
    <property type="entry name" value="PPM-type-like_dom_sf"/>
</dbReference>
<dbReference type="SUPFAM" id="SSF81606">
    <property type="entry name" value="PP2C-like"/>
    <property type="match status" value="1"/>
</dbReference>
<dbReference type="PANTHER" id="PTHR47361">
    <property type="entry name" value="RING/U-BOX SUPERFAMILY PROTEIN"/>
    <property type="match status" value="1"/>
</dbReference>
<dbReference type="InterPro" id="IPR001932">
    <property type="entry name" value="PPM-type_phosphatase-like_dom"/>
</dbReference>
<dbReference type="OrthoDB" id="10251048at2759"/>
<keyword evidence="3" id="KW-1185">Reference proteome</keyword>
<comment type="caution">
    <text evidence="2">The sequence shown here is derived from an EMBL/GenBank/DDBJ whole genome shotgun (WGS) entry which is preliminary data.</text>
</comment>
<sequence>MSTLNVTCILRWASCKKQPTCPQCKTPFKFLNIHRSLDGRFEDELIIAVGKGEPAMVMSEYGFKNVLAIDEYASYFEHIDPLEKFKNWVKQQAGKRNDQCSQRVQAVFIVSDSVDWSRDIQGDLIVSNAGDCRTVCSRGGVAEALTSDHRPSRQDEQDRIEVLITYFDRLWTTARDVSLNDQDPIDRLRHVFMKESTEM</sequence>